<feature type="compositionally biased region" description="Low complexity" evidence="1">
    <location>
        <begin position="15"/>
        <end position="24"/>
    </location>
</feature>
<dbReference type="EMBL" id="JAWDGP010003665">
    <property type="protein sequence ID" value="KAK3771935.1"/>
    <property type="molecule type" value="Genomic_DNA"/>
</dbReference>
<keyword evidence="3" id="KW-1185">Reference proteome</keyword>
<dbReference type="Proteomes" id="UP001283361">
    <property type="component" value="Unassembled WGS sequence"/>
</dbReference>
<gene>
    <name evidence="2" type="ORF">RRG08_011848</name>
</gene>
<dbReference type="AlphaFoldDB" id="A0AAE0ZMA8"/>
<feature type="region of interest" description="Disordered" evidence="1">
    <location>
        <begin position="1"/>
        <end position="29"/>
    </location>
</feature>
<proteinExistence type="predicted"/>
<feature type="non-terminal residue" evidence="2">
    <location>
        <position position="1"/>
    </location>
</feature>
<accession>A0AAE0ZMA8</accession>
<protein>
    <submittedName>
        <fullName evidence="2">Uncharacterized protein</fullName>
    </submittedName>
</protein>
<name>A0AAE0ZMA8_9GAST</name>
<reference evidence="2" key="1">
    <citation type="journal article" date="2023" name="G3 (Bethesda)">
        <title>A reference genome for the long-term kleptoplast-retaining sea slug Elysia crispata morphotype clarki.</title>
        <authorList>
            <person name="Eastman K.E."/>
            <person name="Pendleton A.L."/>
            <person name="Shaikh M.A."/>
            <person name="Suttiyut T."/>
            <person name="Ogas R."/>
            <person name="Tomko P."/>
            <person name="Gavelis G."/>
            <person name="Widhalm J.R."/>
            <person name="Wisecaver J.H."/>
        </authorList>
    </citation>
    <scope>NUCLEOTIDE SEQUENCE</scope>
    <source>
        <strain evidence="2">ECLA1</strain>
    </source>
</reference>
<evidence type="ECO:0000313" key="3">
    <source>
        <dbReference type="Proteomes" id="UP001283361"/>
    </source>
</evidence>
<organism evidence="2 3">
    <name type="scientific">Elysia crispata</name>
    <name type="common">lettuce slug</name>
    <dbReference type="NCBI Taxonomy" id="231223"/>
    <lineage>
        <taxon>Eukaryota</taxon>
        <taxon>Metazoa</taxon>
        <taxon>Spiralia</taxon>
        <taxon>Lophotrochozoa</taxon>
        <taxon>Mollusca</taxon>
        <taxon>Gastropoda</taxon>
        <taxon>Heterobranchia</taxon>
        <taxon>Euthyneura</taxon>
        <taxon>Panpulmonata</taxon>
        <taxon>Sacoglossa</taxon>
        <taxon>Placobranchoidea</taxon>
        <taxon>Plakobranchidae</taxon>
        <taxon>Elysia</taxon>
    </lineage>
</organism>
<evidence type="ECO:0000256" key="1">
    <source>
        <dbReference type="SAM" id="MobiDB-lite"/>
    </source>
</evidence>
<evidence type="ECO:0000313" key="2">
    <source>
        <dbReference type="EMBL" id="KAK3771935.1"/>
    </source>
</evidence>
<comment type="caution">
    <text evidence="2">The sequence shown here is derived from an EMBL/GenBank/DDBJ whole genome shotgun (WGS) entry which is preliminary data.</text>
</comment>
<sequence>VSTEAAAEVHESEGEGLSEQSQLGQAGGGGRVKLPGGLIDRADPSQCIIEALHLEQSCMYLHVTLLL</sequence>